<dbReference type="PANTHER" id="PTHR30386">
    <property type="entry name" value="MEMBRANE FUSION SUBUNIT OF EMRAB-TOLC MULTIDRUG EFFLUX PUMP"/>
    <property type="match status" value="1"/>
</dbReference>
<dbReference type="Pfam" id="PF25963">
    <property type="entry name" value="Beta-barrel_AAEA"/>
    <property type="match status" value="1"/>
</dbReference>
<evidence type="ECO:0000256" key="1">
    <source>
        <dbReference type="ARBA" id="ARBA00009477"/>
    </source>
</evidence>
<feature type="domain" description="Multidrug resistance protein MdtA-like barrel-sandwich hybrid" evidence="3">
    <location>
        <begin position="49"/>
        <end position="243"/>
    </location>
</feature>
<dbReference type="EMBL" id="CP071517">
    <property type="protein sequence ID" value="QSX74191.1"/>
    <property type="molecule type" value="Genomic_DNA"/>
</dbReference>
<dbReference type="Pfam" id="PF25917">
    <property type="entry name" value="BSH_RND"/>
    <property type="match status" value="1"/>
</dbReference>
<dbReference type="InterPro" id="IPR058625">
    <property type="entry name" value="MdtA-like_BSH"/>
</dbReference>
<feature type="coiled-coil region" evidence="2">
    <location>
        <begin position="87"/>
        <end position="121"/>
    </location>
</feature>
<evidence type="ECO:0000313" key="5">
    <source>
        <dbReference type="EMBL" id="QSX74191.1"/>
    </source>
</evidence>
<organism evidence="5 6">
    <name type="scientific">Lysobacter arenosi</name>
    <dbReference type="NCBI Taxonomy" id="2795387"/>
    <lineage>
        <taxon>Bacteria</taxon>
        <taxon>Pseudomonadati</taxon>
        <taxon>Pseudomonadota</taxon>
        <taxon>Gammaproteobacteria</taxon>
        <taxon>Lysobacterales</taxon>
        <taxon>Lysobacteraceae</taxon>
        <taxon>Lysobacter</taxon>
    </lineage>
</organism>
<gene>
    <name evidence="5" type="ORF">HIV01_013410</name>
</gene>
<dbReference type="Gene3D" id="2.40.50.100">
    <property type="match status" value="1"/>
</dbReference>
<accession>A0ABX7R9V9</accession>
<name>A0ABX7R9V9_9GAMM</name>
<evidence type="ECO:0000259" key="4">
    <source>
        <dbReference type="Pfam" id="PF25963"/>
    </source>
</evidence>
<feature type="domain" description="p-hydroxybenzoic acid efflux pump subunit AaeA-like beta-barrel" evidence="4">
    <location>
        <begin position="248"/>
        <end position="340"/>
    </location>
</feature>
<dbReference type="SUPFAM" id="SSF111369">
    <property type="entry name" value="HlyD-like secretion proteins"/>
    <property type="match status" value="2"/>
</dbReference>
<evidence type="ECO:0000313" key="6">
    <source>
        <dbReference type="Proteomes" id="UP000663400"/>
    </source>
</evidence>
<feature type="coiled-coil region" evidence="2">
    <location>
        <begin position="150"/>
        <end position="194"/>
    </location>
</feature>
<proteinExistence type="inferred from homology"/>
<evidence type="ECO:0000259" key="3">
    <source>
        <dbReference type="Pfam" id="PF25917"/>
    </source>
</evidence>
<dbReference type="InterPro" id="IPR050739">
    <property type="entry name" value="MFP"/>
</dbReference>
<dbReference type="InterPro" id="IPR058634">
    <property type="entry name" value="AaeA-lik-b-barrel"/>
</dbReference>
<keyword evidence="6" id="KW-1185">Reference proteome</keyword>
<sequence>MALPKTARVTVAALLLAVAVGGVILLNRHESRASTQSTDDAYVQADFTTVAPQVSGTVDAVLIKDNQVVKAGDLLATIEDSDFIVAVNSAKAQVEGAKATVAGLEARLVQQETAIRQAQAALDADNASLKLARTNRARYSNLAADGSGTLQALQQAEAQLSIQLAAQQRNQAGLQAAREQVGILKADLQKARAAHSQALSGQASAELKLSYTRIRAPVGGTIGQKSVRVGAFVNAGKPLLAIVPLDAVYVAANFRETQLARVRAGHVVDIQVDALPGQVLKGKVESLGPASGVSYSAVAPHNATGNFTKIVQRLPVRISIDRGQPAAAMLRVGMSVTPMIRVGEKG</sequence>
<dbReference type="Gene3D" id="2.40.30.170">
    <property type="match status" value="1"/>
</dbReference>
<evidence type="ECO:0000256" key="2">
    <source>
        <dbReference type="SAM" id="Coils"/>
    </source>
</evidence>
<protein>
    <submittedName>
        <fullName evidence="5">HlyD family secretion protein</fullName>
    </submittedName>
</protein>
<dbReference type="PRINTS" id="PR01490">
    <property type="entry name" value="RTXTOXIND"/>
</dbReference>
<dbReference type="PANTHER" id="PTHR30386:SF24">
    <property type="entry name" value="MULTIDRUG RESISTANCE EFFLUX PUMP"/>
    <property type="match status" value="1"/>
</dbReference>
<reference evidence="5 6" key="1">
    <citation type="submission" date="2021-02" db="EMBL/GenBank/DDBJ databases">
        <title>Lysobacter arenosi sp. nov., isolated from soil of gangwondo yeongwol, south Korea.</title>
        <authorList>
            <person name="Kim K.R."/>
            <person name="Kim K.H."/>
            <person name="Jeon C.O."/>
        </authorList>
    </citation>
    <scope>NUCLEOTIDE SEQUENCE [LARGE SCALE GENOMIC DNA]</scope>
    <source>
        <strain evidence="5 6">R7</strain>
    </source>
</reference>
<keyword evidence="2" id="KW-0175">Coiled coil</keyword>
<dbReference type="Proteomes" id="UP000663400">
    <property type="component" value="Chromosome"/>
</dbReference>
<comment type="similarity">
    <text evidence="1">Belongs to the membrane fusion protein (MFP) (TC 8.A.1) family.</text>
</comment>